<dbReference type="InterPro" id="IPR036986">
    <property type="entry name" value="S4_RNA-bd_sf"/>
</dbReference>
<dbReference type="Gene3D" id="3.30.2350.10">
    <property type="entry name" value="Pseudouridine synthase"/>
    <property type="match status" value="1"/>
</dbReference>
<dbReference type="AlphaFoldDB" id="E0RWB3"/>
<dbReference type="CDD" id="cd02869">
    <property type="entry name" value="PseudoU_synth_RluA_like"/>
    <property type="match status" value="1"/>
</dbReference>
<protein>
    <recommendedName>
        <fullName evidence="7">Pseudouridine synthase</fullName>
        <ecNumber evidence="7">5.4.99.-</ecNumber>
    </recommendedName>
</protein>
<dbReference type="InterPro" id="IPR020103">
    <property type="entry name" value="PsdUridine_synth_cat_dom_sf"/>
</dbReference>
<dbReference type="FunFam" id="3.30.2350.10:FF:000006">
    <property type="entry name" value="Pseudouridine synthase"/>
    <property type="match status" value="1"/>
</dbReference>
<dbReference type="InterPro" id="IPR006145">
    <property type="entry name" value="PsdUridine_synth_RsuA/RluA"/>
</dbReference>
<dbReference type="PROSITE" id="PS50889">
    <property type="entry name" value="S4"/>
    <property type="match status" value="1"/>
</dbReference>
<dbReference type="EC" id="5.4.99.-" evidence="7"/>
<dbReference type="NCBIfam" id="TIGR00005">
    <property type="entry name" value="rluA_subfam"/>
    <property type="match status" value="1"/>
</dbReference>
<sequence>MESKSEFFEFIVTDEYDGMRIDKLISELIDSLSRTYIKKLIDDKKVSCNGKVVKASFHVSENDEIVMEIPPIEIPQILPQDIPLDIIYEDNDVVVVNKPKDMVVHPAAGHYKDTLVNAIMYHCKDNLSGINGVMRPGIVHRIDKDTTGSVIICKNDNAHQSIAEQLKEHSINRVYHAICYGVIKEDEGDVTAPIGRSVNDRKKMAVVPGGKYASTHYRVLKRFPEDGFTYIECKLQTGRTHQIRVHMSHIGHPLLGDEVYASGRHSKFKTNGQCLHAKTLGFIHPVSGEYIETDAPLPEYFNHLLNVLK</sequence>
<dbReference type="CDD" id="cd00165">
    <property type="entry name" value="S4"/>
    <property type="match status" value="1"/>
</dbReference>
<dbReference type="KEGG" id="bpb:bpr_I1474"/>
<dbReference type="Pfam" id="PF01479">
    <property type="entry name" value="S4"/>
    <property type="match status" value="1"/>
</dbReference>
<accession>E0RWB3</accession>
<gene>
    <name evidence="9" type="ordered locus">bpr_I1474</name>
</gene>
<organism evidence="9 10">
    <name type="scientific">Butyrivibrio proteoclasticus (strain ATCC 51982 / DSM 14932 / B316)</name>
    <name type="common">Clostridium proteoclasticum</name>
    <dbReference type="NCBI Taxonomy" id="515622"/>
    <lineage>
        <taxon>Bacteria</taxon>
        <taxon>Bacillati</taxon>
        <taxon>Bacillota</taxon>
        <taxon>Clostridia</taxon>
        <taxon>Lachnospirales</taxon>
        <taxon>Lachnospiraceae</taxon>
        <taxon>Butyrivibrio</taxon>
    </lineage>
</organism>
<dbReference type="GO" id="GO:0000455">
    <property type="term" value="P:enzyme-directed rRNA pseudouridine synthesis"/>
    <property type="evidence" value="ECO:0007669"/>
    <property type="project" value="TreeGrafter"/>
</dbReference>
<reference evidence="9 10" key="1">
    <citation type="journal article" date="2010" name="PLoS ONE">
        <title>The glycobiome of the rumen bacterium Butyrivibrio proteoclasticus B316(T) highlights adaptation to a polysaccharide-rich environment.</title>
        <authorList>
            <person name="Kelly W.J."/>
            <person name="Leahy S.C."/>
            <person name="Altermann E."/>
            <person name="Yeoman C.J."/>
            <person name="Dunne J.C."/>
            <person name="Kong Z."/>
            <person name="Pacheco D.M."/>
            <person name="Li D."/>
            <person name="Noel S.J."/>
            <person name="Moon C.D."/>
            <person name="Cookson A.L."/>
            <person name="Attwood G.T."/>
        </authorList>
    </citation>
    <scope>NUCLEOTIDE SEQUENCE [LARGE SCALE GENOMIC DNA]</scope>
    <source>
        <strain evidence="10">ATCC 51982 / DSM 14932 / B316</strain>
    </source>
</reference>
<evidence type="ECO:0000256" key="5">
    <source>
        <dbReference type="PIRSR" id="PIRSR606225-1"/>
    </source>
</evidence>
<evidence type="ECO:0000256" key="7">
    <source>
        <dbReference type="RuleBase" id="RU362028"/>
    </source>
</evidence>
<evidence type="ECO:0000256" key="6">
    <source>
        <dbReference type="PROSITE-ProRule" id="PRU00182"/>
    </source>
</evidence>
<feature type="active site" evidence="5">
    <location>
        <position position="143"/>
    </location>
</feature>
<dbReference type="PANTHER" id="PTHR21600">
    <property type="entry name" value="MITOCHONDRIAL RNA PSEUDOURIDINE SYNTHASE"/>
    <property type="match status" value="1"/>
</dbReference>
<dbReference type="Pfam" id="PF00849">
    <property type="entry name" value="PseudoU_synth_2"/>
    <property type="match status" value="1"/>
</dbReference>
<dbReference type="EMBL" id="CP001810">
    <property type="protein sequence ID" value="ADL34211.1"/>
    <property type="molecule type" value="Genomic_DNA"/>
</dbReference>
<comment type="catalytic activity">
    <reaction evidence="1 7">
        <text>a uridine in RNA = a pseudouridine in RNA</text>
        <dbReference type="Rhea" id="RHEA:48348"/>
        <dbReference type="Rhea" id="RHEA-COMP:12068"/>
        <dbReference type="Rhea" id="RHEA-COMP:12069"/>
        <dbReference type="ChEBI" id="CHEBI:65314"/>
        <dbReference type="ChEBI" id="CHEBI:65315"/>
    </reaction>
</comment>
<keyword evidence="3 6" id="KW-0694">RNA-binding</keyword>
<dbReference type="STRING" id="515622.bpr_I1474"/>
<keyword evidence="4 7" id="KW-0413">Isomerase</keyword>
<dbReference type="PANTHER" id="PTHR21600:SF44">
    <property type="entry name" value="RIBOSOMAL LARGE SUBUNIT PSEUDOURIDINE SYNTHASE D"/>
    <property type="match status" value="1"/>
</dbReference>
<name>E0RWB3_BUTPB</name>
<keyword evidence="10" id="KW-1185">Reference proteome</keyword>
<dbReference type="GO" id="GO:0120159">
    <property type="term" value="F:rRNA pseudouridine synthase activity"/>
    <property type="evidence" value="ECO:0007669"/>
    <property type="project" value="UniProtKB-ARBA"/>
</dbReference>
<dbReference type="GO" id="GO:0003723">
    <property type="term" value="F:RNA binding"/>
    <property type="evidence" value="ECO:0007669"/>
    <property type="project" value="UniProtKB-KW"/>
</dbReference>
<dbReference type="InterPro" id="IPR002942">
    <property type="entry name" value="S4_RNA-bd"/>
</dbReference>
<evidence type="ECO:0000256" key="4">
    <source>
        <dbReference type="ARBA" id="ARBA00023235"/>
    </source>
</evidence>
<dbReference type="SMART" id="SM00363">
    <property type="entry name" value="S4"/>
    <property type="match status" value="1"/>
</dbReference>
<evidence type="ECO:0000313" key="9">
    <source>
        <dbReference type="EMBL" id="ADL34211.1"/>
    </source>
</evidence>
<dbReference type="RefSeq" id="WP_013280865.1">
    <property type="nucleotide sequence ID" value="NC_014387.1"/>
</dbReference>
<dbReference type="InterPro" id="IPR050188">
    <property type="entry name" value="RluA_PseudoU_synthase"/>
</dbReference>
<dbReference type="SUPFAM" id="SSF55174">
    <property type="entry name" value="Alpha-L RNA-binding motif"/>
    <property type="match status" value="1"/>
</dbReference>
<comment type="function">
    <text evidence="7">Responsible for synthesis of pseudouridine from uracil.</text>
</comment>
<proteinExistence type="inferred from homology"/>
<evidence type="ECO:0000256" key="2">
    <source>
        <dbReference type="ARBA" id="ARBA00010876"/>
    </source>
</evidence>
<evidence type="ECO:0000313" key="10">
    <source>
        <dbReference type="Proteomes" id="UP000001299"/>
    </source>
</evidence>
<evidence type="ECO:0000259" key="8">
    <source>
        <dbReference type="SMART" id="SM00363"/>
    </source>
</evidence>
<dbReference type="SUPFAM" id="SSF55120">
    <property type="entry name" value="Pseudouridine synthase"/>
    <property type="match status" value="1"/>
</dbReference>
<comment type="similarity">
    <text evidence="2 7">Belongs to the pseudouridine synthase RluA family.</text>
</comment>
<dbReference type="InterPro" id="IPR006225">
    <property type="entry name" value="PsdUridine_synth_RluC/D"/>
</dbReference>
<dbReference type="Proteomes" id="UP000001299">
    <property type="component" value="Chromosome 1"/>
</dbReference>
<dbReference type="eggNOG" id="COG0564">
    <property type="taxonomic scope" value="Bacteria"/>
</dbReference>
<feature type="domain" description="RNA-binding S4" evidence="8">
    <location>
        <begin position="19"/>
        <end position="83"/>
    </location>
</feature>
<evidence type="ECO:0000256" key="1">
    <source>
        <dbReference type="ARBA" id="ARBA00000073"/>
    </source>
</evidence>
<evidence type="ECO:0000256" key="3">
    <source>
        <dbReference type="ARBA" id="ARBA00022884"/>
    </source>
</evidence>
<dbReference type="Gene3D" id="3.10.290.10">
    <property type="entry name" value="RNA-binding S4 domain"/>
    <property type="match status" value="1"/>
</dbReference>
<dbReference type="HOGENOM" id="CLU_016902_4_4_9"/>